<reference evidence="2 3" key="1">
    <citation type="journal article" date="2019" name="Commun. Biol.">
        <title>The bagworm genome reveals a unique fibroin gene that provides high tensile strength.</title>
        <authorList>
            <person name="Kono N."/>
            <person name="Nakamura H."/>
            <person name="Ohtoshi R."/>
            <person name="Tomita M."/>
            <person name="Numata K."/>
            <person name="Arakawa K."/>
        </authorList>
    </citation>
    <scope>NUCLEOTIDE SEQUENCE [LARGE SCALE GENOMIC DNA]</scope>
</reference>
<feature type="compositionally biased region" description="Basic and acidic residues" evidence="1">
    <location>
        <begin position="99"/>
        <end position="116"/>
    </location>
</feature>
<protein>
    <submittedName>
        <fullName evidence="2">Uncharacterized protein</fullName>
    </submittedName>
</protein>
<accession>A0A4C1ZYX0</accession>
<evidence type="ECO:0000256" key="1">
    <source>
        <dbReference type="SAM" id="MobiDB-lite"/>
    </source>
</evidence>
<feature type="region of interest" description="Disordered" evidence="1">
    <location>
        <begin position="99"/>
        <end position="147"/>
    </location>
</feature>
<sequence length="147" mass="16910">MPGIFQYDKSSDSDAKFAETNYWKTEICQTKTRRDVPHPLARHRGRKNRKGCRGAIWIFMYLDSRRADTAERRPAAPRLAARRPAWPHRITGTALELEHIARSDSRQTATAHDHNQKHTQPLPITACDWSSTTRPGLPTQKKDSSYM</sequence>
<evidence type="ECO:0000313" key="3">
    <source>
        <dbReference type="Proteomes" id="UP000299102"/>
    </source>
</evidence>
<proteinExistence type="predicted"/>
<keyword evidence="3" id="KW-1185">Reference proteome</keyword>
<gene>
    <name evidence="2" type="ORF">EVAR_46931_1</name>
</gene>
<name>A0A4C1ZYX0_EUMVA</name>
<dbReference type="AlphaFoldDB" id="A0A4C1ZYX0"/>
<evidence type="ECO:0000313" key="2">
    <source>
        <dbReference type="EMBL" id="GBP93210.1"/>
    </source>
</evidence>
<dbReference type="EMBL" id="BGZK01002350">
    <property type="protein sequence ID" value="GBP93210.1"/>
    <property type="molecule type" value="Genomic_DNA"/>
</dbReference>
<dbReference type="Proteomes" id="UP000299102">
    <property type="component" value="Unassembled WGS sequence"/>
</dbReference>
<comment type="caution">
    <text evidence="2">The sequence shown here is derived from an EMBL/GenBank/DDBJ whole genome shotgun (WGS) entry which is preliminary data.</text>
</comment>
<organism evidence="2 3">
    <name type="scientific">Eumeta variegata</name>
    <name type="common">Bagworm moth</name>
    <name type="synonym">Eumeta japonica</name>
    <dbReference type="NCBI Taxonomy" id="151549"/>
    <lineage>
        <taxon>Eukaryota</taxon>
        <taxon>Metazoa</taxon>
        <taxon>Ecdysozoa</taxon>
        <taxon>Arthropoda</taxon>
        <taxon>Hexapoda</taxon>
        <taxon>Insecta</taxon>
        <taxon>Pterygota</taxon>
        <taxon>Neoptera</taxon>
        <taxon>Endopterygota</taxon>
        <taxon>Lepidoptera</taxon>
        <taxon>Glossata</taxon>
        <taxon>Ditrysia</taxon>
        <taxon>Tineoidea</taxon>
        <taxon>Psychidae</taxon>
        <taxon>Oiketicinae</taxon>
        <taxon>Eumeta</taxon>
    </lineage>
</organism>